<dbReference type="EMBL" id="LUCM01002882">
    <property type="protein sequence ID" value="KAA0196673.1"/>
    <property type="molecule type" value="Genomic_DNA"/>
</dbReference>
<reference evidence="1" key="1">
    <citation type="submission" date="2019-05" db="EMBL/GenBank/DDBJ databases">
        <title>Annotation for the trematode Fasciolopsis buski.</title>
        <authorList>
            <person name="Choi Y.-J."/>
        </authorList>
    </citation>
    <scope>NUCLEOTIDE SEQUENCE</scope>
    <source>
        <strain evidence="1">HT</strain>
        <tissue evidence="1">Whole worm</tissue>
    </source>
</reference>
<comment type="caution">
    <text evidence="1">The sequence shown here is derived from an EMBL/GenBank/DDBJ whole genome shotgun (WGS) entry which is preliminary data.</text>
</comment>
<proteinExistence type="predicted"/>
<protein>
    <submittedName>
        <fullName evidence="1">Uncharacterized protein</fullName>
    </submittedName>
</protein>
<accession>A0A8E0RYV7</accession>
<evidence type="ECO:0000313" key="1">
    <source>
        <dbReference type="EMBL" id="KAA0196673.1"/>
    </source>
</evidence>
<dbReference type="AlphaFoldDB" id="A0A8E0RYV7"/>
<dbReference type="OrthoDB" id="295029at2759"/>
<dbReference type="Proteomes" id="UP000728185">
    <property type="component" value="Unassembled WGS sequence"/>
</dbReference>
<sequence length="151" mass="17043">MSCALLRDTESLNILYKHLRDNELTHLSASFLCRIISSLMQYGGEVQAFFAQKTDLSECILTSIDKPSILDLFYNFIQSPTNPEISLFLHSPAPYLISLLYQTHSAVIQCLYGLLASSRASLCHLSDSCMNRRNRLQEKLERLVNLPSVAS</sequence>
<name>A0A8E0RYV7_9TREM</name>
<evidence type="ECO:0000313" key="2">
    <source>
        <dbReference type="Proteomes" id="UP000728185"/>
    </source>
</evidence>
<gene>
    <name evidence="1" type="ORF">FBUS_00977</name>
</gene>
<organism evidence="1 2">
    <name type="scientific">Fasciolopsis buskii</name>
    <dbReference type="NCBI Taxonomy" id="27845"/>
    <lineage>
        <taxon>Eukaryota</taxon>
        <taxon>Metazoa</taxon>
        <taxon>Spiralia</taxon>
        <taxon>Lophotrochozoa</taxon>
        <taxon>Platyhelminthes</taxon>
        <taxon>Trematoda</taxon>
        <taxon>Digenea</taxon>
        <taxon>Plagiorchiida</taxon>
        <taxon>Echinostomata</taxon>
        <taxon>Echinostomatoidea</taxon>
        <taxon>Fasciolidae</taxon>
        <taxon>Fasciolopsis</taxon>
    </lineage>
</organism>
<keyword evidence="2" id="KW-1185">Reference proteome</keyword>